<dbReference type="InterPro" id="IPR001674">
    <property type="entry name" value="GMP_synth_C"/>
</dbReference>
<evidence type="ECO:0000256" key="5">
    <source>
        <dbReference type="ARBA" id="ARBA00022840"/>
    </source>
</evidence>
<dbReference type="OrthoDB" id="1724632at2759"/>
<proteinExistence type="predicted"/>
<dbReference type="Pfam" id="PF00958">
    <property type="entry name" value="GMP_synt_C"/>
    <property type="match status" value="1"/>
</dbReference>
<evidence type="ECO:0000256" key="2">
    <source>
        <dbReference type="ARBA" id="ARBA00022741"/>
    </source>
</evidence>
<evidence type="ECO:0000313" key="7">
    <source>
        <dbReference type="EMBL" id="ROT65795.1"/>
    </source>
</evidence>
<protein>
    <submittedName>
        <fullName evidence="7">GMP synthase</fullName>
    </submittedName>
</protein>
<evidence type="ECO:0000256" key="4">
    <source>
        <dbReference type="ARBA" id="ARBA00022755"/>
    </source>
</evidence>
<dbReference type="GO" id="GO:0005524">
    <property type="term" value="F:ATP binding"/>
    <property type="evidence" value="ECO:0007669"/>
    <property type="project" value="UniProtKB-KW"/>
</dbReference>
<dbReference type="SUPFAM" id="SSF54810">
    <property type="entry name" value="GMP synthetase C-terminal dimerisation domain"/>
    <property type="match status" value="1"/>
</dbReference>
<dbReference type="PANTHER" id="PTHR11922">
    <property type="entry name" value="GMP SYNTHASE-RELATED"/>
    <property type="match status" value="1"/>
</dbReference>
<reference evidence="7 8" key="1">
    <citation type="submission" date="2018-04" db="EMBL/GenBank/DDBJ databases">
        <authorList>
            <person name="Zhang X."/>
            <person name="Yuan J."/>
            <person name="Li F."/>
            <person name="Xiang J."/>
        </authorList>
    </citation>
    <scope>NUCLEOTIDE SEQUENCE [LARGE SCALE GENOMIC DNA]</scope>
    <source>
        <tissue evidence="7">Muscle</tissue>
    </source>
</reference>
<gene>
    <name evidence="7" type="ORF">C7M84_016243</name>
</gene>
<sequence>MPRAPRIRIPGVLSLQPSSSISELRLLSLFSSLPPSFSQHPLTWFARPPTPTANLLLTPLRHHSRADSGVTYTLTYTLPPAQQIKGQAITGAPYTQHTHHTTSHLIQPKQHSIGLKGDCRTYSYVCTLSCDSDPVWEDILILARLIPKICHNINRVCFAFGGAIKDLVQDITPTTLTPGVLATLRQADFLANQVLAESGFTEKLAQMPVVLIPVHFDRDPVTRLPSCQRSLVLRPFITHDFMTGIPALPGKHIIPELVNKMVAEMLGVPGISRVLYDFTSKPPGTTEWE</sequence>
<accession>A0A423SNJ2</accession>
<dbReference type="GO" id="GO:0005829">
    <property type="term" value="C:cytosol"/>
    <property type="evidence" value="ECO:0007669"/>
    <property type="project" value="TreeGrafter"/>
</dbReference>
<evidence type="ECO:0000256" key="3">
    <source>
        <dbReference type="ARBA" id="ARBA00022749"/>
    </source>
</evidence>
<dbReference type="Proteomes" id="UP000283509">
    <property type="component" value="Unassembled WGS sequence"/>
</dbReference>
<evidence type="ECO:0000313" key="8">
    <source>
        <dbReference type="Proteomes" id="UP000283509"/>
    </source>
</evidence>
<dbReference type="PANTHER" id="PTHR11922:SF2">
    <property type="entry name" value="GMP SYNTHASE [GLUTAMINE-HYDROLYZING]"/>
    <property type="match status" value="1"/>
</dbReference>
<keyword evidence="8" id="KW-1185">Reference proteome</keyword>
<keyword evidence="3" id="KW-0332">GMP biosynthesis</keyword>
<dbReference type="FunFam" id="3.30.300.10:FF:000008">
    <property type="entry name" value="GMP synthase [glutamine-hydrolyzing]"/>
    <property type="match status" value="1"/>
</dbReference>
<evidence type="ECO:0000256" key="1">
    <source>
        <dbReference type="ARBA" id="ARBA00022598"/>
    </source>
</evidence>
<organism evidence="7 8">
    <name type="scientific">Penaeus vannamei</name>
    <name type="common">Whiteleg shrimp</name>
    <name type="synonym">Litopenaeus vannamei</name>
    <dbReference type="NCBI Taxonomy" id="6689"/>
    <lineage>
        <taxon>Eukaryota</taxon>
        <taxon>Metazoa</taxon>
        <taxon>Ecdysozoa</taxon>
        <taxon>Arthropoda</taxon>
        <taxon>Crustacea</taxon>
        <taxon>Multicrustacea</taxon>
        <taxon>Malacostraca</taxon>
        <taxon>Eumalacostraca</taxon>
        <taxon>Eucarida</taxon>
        <taxon>Decapoda</taxon>
        <taxon>Dendrobranchiata</taxon>
        <taxon>Penaeoidea</taxon>
        <taxon>Penaeidae</taxon>
        <taxon>Penaeus</taxon>
    </lineage>
</organism>
<dbReference type="GO" id="GO:0003921">
    <property type="term" value="F:GMP synthase activity"/>
    <property type="evidence" value="ECO:0007669"/>
    <property type="project" value="TreeGrafter"/>
</dbReference>
<keyword evidence="2" id="KW-0547">Nucleotide-binding</keyword>
<keyword evidence="4" id="KW-0658">Purine biosynthesis</keyword>
<dbReference type="STRING" id="6689.A0A423SNJ2"/>
<reference evidence="7 8" key="2">
    <citation type="submission" date="2019-01" db="EMBL/GenBank/DDBJ databases">
        <title>The decoding of complex shrimp genome reveals the adaptation for benthos swimmer, frequently molting mechanism and breeding impact on genome.</title>
        <authorList>
            <person name="Sun Y."/>
            <person name="Gao Y."/>
            <person name="Yu Y."/>
        </authorList>
    </citation>
    <scope>NUCLEOTIDE SEQUENCE [LARGE SCALE GENOMIC DNA]</scope>
    <source>
        <tissue evidence="7">Muscle</tissue>
    </source>
</reference>
<dbReference type="AlphaFoldDB" id="A0A423SNJ2"/>
<comment type="caution">
    <text evidence="7">The sequence shown here is derived from an EMBL/GenBank/DDBJ whole genome shotgun (WGS) entry which is preliminary data.</text>
</comment>
<keyword evidence="5" id="KW-0067">ATP-binding</keyword>
<feature type="domain" description="GMP synthase C-terminal" evidence="6">
    <location>
        <begin position="197"/>
        <end position="288"/>
    </location>
</feature>
<evidence type="ECO:0000259" key="6">
    <source>
        <dbReference type="Pfam" id="PF00958"/>
    </source>
</evidence>
<dbReference type="EMBL" id="QCYY01003037">
    <property type="protein sequence ID" value="ROT65795.1"/>
    <property type="molecule type" value="Genomic_DNA"/>
</dbReference>
<keyword evidence="1" id="KW-0436">Ligase</keyword>
<dbReference type="Gene3D" id="3.30.300.10">
    <property type="match status" value="2"/>
</dbReference>
<name>A0A423SNJ2_PENVA</name>